<dbReference type="InterPro" id="IPR003728">
    <property type="entry name" value="Ribosome_maturation_RimP"/>
</dbReference>
<proteinExistence type="inferred from homology"/>
<dbReference type="RefSeq" id="WP_182203765.1">
    <property type="nucleotide sequence ID" value="NZ_JACGLT010000003.1"/>
</dbReference>
<evidence type="ECO:0000259" key="5">
    <source>
        <dbReference type="Pfam" id="PF17384"/>
    </source>
</evidence>
<dbReference type="GO" id="GO:0005829">
    <property type="term" value="C:cytosol"/>
    <property type="evidence" value="ECO:0007669"/>
    <property type="project" value="TreeGrafter"/>
</dbReference>
<comment type="subcellular location">
    <subcellularLocation>
        <location evidence="3">Cytoplasm</location>
    </subcellularLocation>
</comment>
<dbReference type="SUPFAM" id="SSF74942">
    <property type="entry name" value="YhbC-like, C-terminal domain"/>
    <property type="match status" value="1"/>
</dbReference>
<dbReference type="Gene3D" id="2.30.30.180">
    <property type="entry name" value="Ribosome maturation factor RimP, C-terminal domain"/>
    <property type="match status" value="1"/>
</dbReference>
<dbReference type="Pfam" id="PF02576">
    <property type="entry name" value="RimP_N"/>
    <property type="match status" value="1"/>
</dbReference>
<dbReference type="Proteomes" id="UP000541857">
    <property type="component" value="Unassembled WGS sequence"/>
</dbReference>
<dbReference type="AlphaFoldDB" id="A0A7W2M3V8"/>
<comment type="caution">
    <text evidence="6">The sequence shown here is derived from an EMBL/GenBank/DDBJ whole genome shotgun (WGS) entry which is preliminary data.</text>
</comment>
<dbReference type="Gene3D" id="3.30.300.70">
    <property type="entry name" value="RimP-like superfamily, N-terminal"/>
    <property type="match status" value="1"/>
</dbReference>
<comment type="similarity">
    <text evidence="3">Belongs to the RimP family.</text>
</comment>
<evidence type="ECO:0000256" key="3">
    <source>
        <dbReference type="HAMAP-Rule" id="MF_01077"/>
    </source>
</evidence>
<dbReference type="NCBIfam" id="NF002531">
    <property type="entry name" value="PRK02001.1"/>
    <property type="match status" value="1"/>
</dbReference>
<feature type="domain" description="Ribosome maturation factor RimP N-terminal" evidence="4">
    <location>
        <begin position="26"/>
        <end position="76"/>
    </location>
</feature>
<dbReference type="PANTHER" id="PTHR33867:SF1">
    <property type="entry name" value="RIBOSOME MATURATION FACTOR RIMP"/>
    <property type="match status" value="1"/>
</dbReference>
<dbReference type="InterPro" id="IPR028989">
    <property type="entry name" value="RimP_N"/>
</dbReference>
<dbReference type="HAMAP" id="MF_01077">
    <property type="entry name" value="RimP"/>
    <property type="match status" value="1"/>
</dbReference>
<evidence type="ECO:0000256" key="1">
    <source>
        <dbReference type="ARBA" id="ARBA00022490"/>
    </source>
</evidence>
<dbReference type="GO" id="GO:0006412">
    <property type="term" value="P:translation"/>
    <property type="evidence" value="ECO:0007669"/>
    <property type="project" value="TreeGrafter"/>
</dbReference>
<dbReference type="PANTHER" id="PTHR33867">
    <property type="entry name" value="RIBOSOME MATURATION FACTOR RIMP"/>
    <property type="match status" value="1"/>
</dbReference>
<protein>
    <recommendedName>
        <fullName evidence="3">Ribosome maturation factor RimP</fullName>
    </recommendedName>
</protein>
<comment type="function">
    <text evidence="3">Required for maturation of 30S ribosomal subunits.</text>
</comment>
<dbReference type="Pfam" id="PF17384">
    <property type="entry name" value="DUF150_C"/>
    <property type="match status" value="1"/>
</dbReference>
<reference evidence="6 7" key="1">
    <citation type="submission" date="2020-07" db="EMBL/GenBank/DDBJ databases">
        <title>Bacterium isolated from marine sediment.</title>
        <authorList>
            <person name="Shang D."/>
        </authorList>
    </citation>
    <scope>NUCLEOTIDE SEQUENCE [LARGE SCALE GENOMIC DNA]</scope>
    <source>
        <strain evidence="6 7">F6074</strain>
    </source>
</reference>
<dbReference type="InterPro" id="IPR035956">
    <property type="entry name" value="RimP_N_sf"/>
</dbReference>
<accession>A0A7W2M3V8</accession>
<dbReference type="InterPro" id="IPR028998">
    <property type="entry name" value="RimP_C"/>
</dbReference>
<dbReference type="EMBL" id="JACGLT010000003">
    <property type="protein sequence ID" value="MBA6152224.1"/>
    <property type="molecule type" value="Genomic_DNA"/>
</dbReference>
<keyword evidence="2 3" id="KW-0690">Ribosome biogenesis</keyword>
<evidence type="ECO:0000256" key="2">
    <source>
        <dbReference type="ARBA" id="ARBA00022517"/>
    </source>
</evidence>
<evidence type="ECO:0000313" key="7">
    <source>
        <dbReference type="Proteomes" id="UP000541857"/>
    </source>
</evidence>
<feature type="domain" description="Ribosome maturation factor RimP C-terminal" evidence="5">
    <location>
        <begin position="80"/>
        <end position="155"/>
    </location>
</feature>
<dbReference type="GO" id="GO:0000028">
    <property type="term" value="P:ribosomal small subunit assembly"/>
    <property type="evidence" value="ECO:0007669"/>
    <property type="project" value="TreeGrafter"/>
</dbReference>
<dbReference type="SUPFAM" id="SSF75420">
    <property type="entry name" value="YhbC-like, N-terminal domain"/>
    <property type="match status" value="1"/>
</dbReference>
<keyword evidence="7" id="KW-1185">Reference proteome</keyword>
<keyword evidence="1 3" id="KW-0963">Cytoplasm</keyword>
<sequence length="155" mass="17108">MLSEDTVKTLVDKGLEERSDLFLIDLKIGAGNKISVVIDGDNGVTVDDCIFMSRAIEHNLDREEEDFSLDVASAGATSPLVSKRQYKKNIGRALGVKTNANAKFEGVLTEVDDNELTLEWKAREPKPVGKGKIVVNKQAKIKYDDVLEAKVIIKF</sequence>
<evidence type="ECO:0000259" key="4">
    <source>
        <dbReference type="Pfam" id="PF02576"/>
    </source>
</evidence>
<evidence type="ECO:0000313" key="6">
    <source>
        <dbReference type="EMBL" id="MBA6152224.1"/>
    </source>
</evidence>
<organism evidence="6 7">
    <name type="scientific">Gelidibacter maritimus</name>
    <dbReference type="NCBI Taxonomy" id="2761487"/>
    <lineage>
        <taxon>Bacteria</taxon>
        <taxon>Pseudomonadati</taxon>
        <taxon>Bacteroidota</taxon>
        <taxon>Flavobacteriia</taxon>
        <taxon>Flavobacteriales</taxon>
        <taxon>Flavobacteriaceae</taxon>
        <taxon>Gelidibacter</taxon>
    </lineage>
</organism>
<name>A0A7W2M3V8_9FLAO</name>
<dbReference type="InterPro" id="IPR036847">
    <property type="entry name" value="RimP_C_sf"/>
</dbReference>
<gene>
    <name evidence="3 6" type="primary">rimP</name>
    <name evidence="6" type="ORF">H3Z82_05740</name>
</gene>